<dbReference type="PROSITE" id="PS50022">
    <property type="entry name" value="FA58C_3"/>
    <property type="match status" value="1"/>
</dbReference>
<sequence length="710" mass="78783">MSWFKVAVAVVLCTNTYVYSFIYNDHEYLGCFADTTDRDLNGRTNLIRRSRWDCITTCKAHGFQYSGNQNAYTCFCGNSYGRHGMVDKSECDMTCEAEGNTQTCGGAYRNNVYDTGFRMEENRVSADVAKLSSGASIECSSSTSAATCKRAIDGEIAGFCVDRLVSGDVYNVPDSAITASSVWNNDLVAFGAQRSRLDTKAAAGLCGGWASAEPHTNIWIRADLGQVMFITGIITQGRNGYSQWVTSYKFLYGKDEGSLQEYGMVLQGNSDRDTKVQNMLDPPVNARYVQINPQTKYGTAPCLRFDVIGCEIENVGAWVNVTLARSFWVKEISMIQNRESLLTQARKVKMDFSDGLTTKMDMFDMEPTDQHSWESVRFDPPVLASWVKITFIEAYVKSKEPFGIVELDIIADFGPLTNQAALIGTATSSTQFNGALYPPNAVDGTLIVNFAFQYNTWVDQWILITLDAEYWVHVIKYANRCARNSQHKKVLVELYDASSSLKLGLSVSSQVFMYFDEFECGSFRWTTLPLPYTRLVKSVKFTIEEIVNIEALEIAPGMSEIQIFTGQNLASSSAPIVQETFPSEKRQLIRTLTDMDKSVCAFEVQYVSGSRLLFYTNAIGLTQFKLVITTNGGAADDFDVFSTGDTTANVTTAKMLRCDGPEYPGTGEFTWTCTISEEGDSLYAATVLVSTSSVYQICEIELQAVSDIPE</sequence>
<protein>
    <submittedName>
        <fullName evidence="1">Uncharacterized protein</fullName>
    </submittedName>
</protein>
<dbReference type="Gene3D" id="2.60.120.260">
    <property type="entry name" value="Galactose-binding domain-like"/>
    <property type="match status" value="1"/>
</dbReference>
<dbReference type="EMBL" id="CAIIXF020000002">
    <property type="protein sequence ID" value="CAH1776679.1"/>
    <property type="molecule type" value="Genomic_DNA"/>
</dbReference>
<evidence type="ECO:0000313" key="2">
    <source>
        <dbReference type="Proteomes" id="UP000749559"/>
    </source>
</evidence>
<dbReference type="AlphaFoldDB" id="A0A8J1TFK7"/>
<dbReference type="Proteomes" id="UP000749559">
    <property type="component" value="Unassembled WGS sequence"/>
</dbReference>
<name>A0A8J1TFK7_OWEFU</name>
<dbReference type="PROSITE" id="PS01285">
    <property type="entry name" value="FA58C_1"/>
    <property type="match status" value="1"/>
</dbReference>
<dbReference type="SMART" id="SM00321">
    <property type="entry name" value="WSC"/>
    <property type="match status" value="1"/>
</dbReference>
<evidence type="ECO:0000313" key="1">
    <source>
        <dbReference type="EMBL" id="CAH1776679.1"/>
    </source>
</evidence>
<dbReference type="InterPro" id="IPR002889">
    <property type="entry name" value="WSC_carb-bd"/>
</dbReference>
<comment type="caution">
    <text evidence="1">The sequence shown here is derived from an EMBL/GenBank/DDBJ whole genome shotgun (WGS) entry which is preliminary data.</text>
</comment>
<organism evidence="1 2">
    <name type="scientific">Owenia fusiformis</name>
    <name type="common">Polychaete worm</name>
    <dbReference type="NCBI Taxonomy" id="6347"/>
    <lineage>
        <taxon>Eukaryota</taxon>
        <taxon>Metazoa</taxon>
        <taxon>Spiralia</taxon>
        <taxon>Lophotrochozoa</taxon>
        <taxon>Annelida</taxon>
        <taxon>Polychaeta</taxon>
        <taxon>Sedentaria</taxon>
        <taxon>Canalipalpata</taxon>
        <taxon>Sabellida</taxon>
        <taxon>Oweniida</taxon>
        <taxon>Oweniidae</taxon>
        <taxon>Owenia</taxon>
    </lineage>
</organism>
<dbReference type="InterPro" id="IPR000421">
    <property type="entry name" value="FA58C"/>
</dbReference>
<dbReference type="SUPFAM" id="SSF49785">
    <property type="entry name" value="Galactose-binding domain-like"/>
    <property type="match status" value="2"/>
</dbReference>
<dbReference type="PROSITE" id="PS51212">
    <property type="entry name" value="WSC"/>
    <property type="match status" value="1"/>
</dbReference>
<reference evidence="1" key="1">
    <citation type="submission" date="2022-03" db="EMBL/GenBank/DDBJ databases">
        <authorList>
            <person name="Martin C."/>
        </authorList>
    </citation>
    <scope>NUCLEOTIDE SEQUENCE</scope>
</reference>
<gene>
    <name evidence="1" type="ORF">OFUS_LOCUS3833</name>
</gene>
<dbReference type="SMART" id="SM00231">
    <property type="entry name" value="FA58C"/>
    <property type="match status" value="1"/>
</dbReference>
<dbReference type="CDD" id="cd00057">
    <property type="entry name" value="FA58C"/>
    <property type="match status" value="1"/>
</dbReference>
<dbReference type="Pfam" id="PF00754">
    <property type="entry name" value="F5_F8_type_C"/>
    <property type="match status" value="1"/>
</dbReference>
<dbReference type="PANTHER" id="PTHR24543:SF335">
    <property type="entry name" value="EGF-LIKE REPEAT AND DISCOIDIN I-LIKE DOMAIN-CONTAINING PROTEIN 3"/>
    <property type="match status" value="1"/>
</dbReference>
<dbReference type="Pfam" id="PF01822">
    <property type="entry name" value="WSC"/>
    <property type="match status" value="1"/>
</dbReference>
<dbReference type="PANTHER" id="PTHR24543">
    <property type="entry name" value="MULTICOPPER OXIDASE-RELATED"/>
    <property type="match status" value="1"/>
</dbReference>
<accession>A0A8J1TFK7</accession>
<proteinExistence type="predicted"/>
<dbReference type="OrthoDB" id="10028859at2759"/>
<keyword evidence="2" id="KW-1185">Reference proteome</keyword>
<dbReference type="InterPro" id="IPR008979">
    <property type="entry name" value="Galactose-bd-like_sf"/>
</dbReference>